<sequence>MWFGVMGLNDWLKIIVHAVDALVAPRTLNNSPRFTGGIALPCARLVVLCNNSLPNRWRRTDPAWLMTANVSSFGCIVVSKILVFTIFNTVFDHHRHTVAKKSSVTTIAERIQRQMECHPSPSLSYLPWNFKMSHHRSISLACNDRLGDDSPYNREDQKDFV</sequence>
<organism evidence="3 4">
    <name type="scientific">Caerostris extrusa</name>
    <name type="common">Bark spider</name>
    <name type="synonym">Caerostris bankana</name>
    <dbReference type="NCBI Taxonomy" id="172846"/>
    <lineage>
        <taxon>Eukaryota</taxon>
        <taxon>Metazoa</taxon>
        <taxon>Ecdysozoa</taxon>
        <taxon>Arthropoda</taxon>
        <taxon>Chelicerata</taxon>
        <taxon>Arachnida</taxon>
        <taxon>Araneae</taxon>
        <taxon>Araneomorphae</taxon>
        <taxon>Entelegynae</taxon>
        <taxon>Araneoidea</taxon>
        <taxon>Araneidae</taxon>
        <taxon>Caerostris</taxon>
    </lineage>
</organism>
<comment type="caution">
    <text evidence="3">The sequence shown here is derived from an EMBL/GenBank/DDBJ whole genome shotgun (WGS) entry which is preliminary data.</text>
</comment>
<accession>A0AAV4MTE9</accession>
<keyword evidence="4" id="KW-1185">Reference proteome</keyword>
<protein>
    <submittedName>
        <fullName evidence="3">Uncharacterized protein</fullName>
    </submittedName>
</protein>
<dbReference type="AlphaFoldDB" id="A0AAV4MTE9"/>
<dbReference type="EMBL" id="BPLR01002600">
    <property type="protein sequence ID" value="GIX75578.1"/>
    <property type="molecule type" value="Genomic_DNA"/>
</dbReference>
<gene>
    <name evidence="3" type="ORF">CEXT_204541</name>
</gene>
<evidence type="ECO:0000256" key="1">
    <source>
        <dbReference type="SAM" id="Phobius"/>
    </source>
</evidence>
<keyword evidence="1" id="KW-1133">Transmembrane helix</keyword>
<evidence type="ECO:0000313" key="4">
    <source>
        <dbReference type="Proteomes" id="UP001054945"/>
    </source>
</evidence>
<evidence type="ECO:0000256" key="2">
    <source>
        <dbReference type="SAM" id="SignalP"/>
    </source>
</evidence>
<keyword evidence="1" id="KW-0472">Membrane</keyword>
<keyword evidence="1" id="KW-0812">Transmembrane</keyword>
<feature type="transmembrane region" description="Helical" evidence="1">
    <location>
        <begin position="63"/>
        <end position="91"/>
    </location>
</feature>
<name>A0AAV4MTE9_CAEEX</name>
<evidence type="ECO:0000313" key="3">
    <source>
        <dbReference type="EMBL" id="GIX75578.1"/>
    </source>
</evidence>
<proteinExistence type="predicted"/>
<dbReference type="Proteomes" id="UP001054945">
    <property type="component" value="Unassembled WGS sequence"/>
</dbReference>
<feature type="chain" id="PRO_5043629710" evidence="2">
    <location>
        <begin position="22"/>
        <end position="161"/>
    </location>
</feature>
<keyword evidence="2" id="KW-0732">Signal</keyword>
<feature type="signal peptide" evidence="2">
    <location>
        <begin position="1"/>
        <end position="21"/>
    </location>
</feature>
<reference evidence="3 4" key="1">
    <citation type="submission" date="2021-06" db="EMBL/GenBank/DDBJ databases">
        <title>Caerostris extrusa draft genome.</title>
        <authorList>
            <person name="Kono N."/>
            <person name="Arakawa K."/>
        </authorList>
    </citation>
    <scope>NUCLEOTIDE SEQUENCE [LARGE SCALE GENOMIC DNA]</scope>
</reference>